<dbReference type="OrthoDB" id="2475196at2"/>
<dbReference type="InterPro" id="IPR001387">
    <property type="entry name" value="Cro/C1-type_HTH"/>
</dbReference>
<keyword evidence="1" id="KW-0805">Transcription regulation</keyword>
<evidence type="ECO:0000256" key="3">
    <source>
        <dbReference type="ARBA" id="ARBA00023163"/>
    </source>
</evidence>
<evidence type="ECO:0000259" key="5">
    <source>
        <dbReference type="PROSITE" id="PS50943"/>
    </source>
</evidence>
<evidence type="ECO:0000313" key="6">
    <source>
        <dbReference type="EMBL" id="KRO13816.1"/>
    </source>
</evidence>
<sequence>MGVFADRLKTAMQQADVTSAQLAKQTGIGRSSISQWLSSKYVAKQDKVATLADALQVDAEWLLGTSDVQAPQAAAVTEPATVVDPELVSIWEQLDEAQRAKLVKKGRRLLQKETEPAPKRKAKKKKKKSKKRKA</sequence>
<comment type="caution">
    <text evidence="6">The sequence shown here is derived from an EMBL/GenBank/DDBJ whole genome shotgun (WGS) entry which is preliminary data.</text>
</comment>
<keyword evidence="2" id="KW-0238">DNA-binding</keyword>
<organism evidence="6 7">
    <name type="scientific">Lactiplantibacillus xiangfangensis</name>
    <dbReference type="NCBI Taxonomy" id="942150"/>
    <lineage>
        <taxon>Bacteria</taxon>
        <taxon>Bacillati</taxon>
        <taxon>Bacillota</taxon>
        <taxon>Bacilli</taxon>
        <taxon>Lactobacillales</taxon>
        <taxon>Lactobacillaceae</taxon>
        <taxon>Lactiplantibacillus</taxon>
    </lineage>
</organism>
<dbReference type="Pfam" id="PF01381">
    <property type="entry name" value="HTH_3"/>
    <property type="match status" value="1"/>
</dbReference>
<accession>A0A0R2MJD2</accession>
<feature type="region of interest" description="Disordered" evidence="4">
    <location>
        <begin position="105"/>
        <end position="134"/>
    </location>
</feature>
<dbReference type="PANTHER" id="PTHR40661:SF3">
    <property type="entry name" value="FELS-1 PROPHAGE TRANSCRIPTIONAL REGULATOR"/>
    <property type="match status" value="1"/>
</dbReference>
<dbReference type="InterPro" id="IPR010982">
    <property type="entry name" value="Lambda_DNA-bd_dom_sf"/>
</dbReference>
<dbReference type="Gene3D" id="1.10.260.40">
    <property type="entry name" value="lambda repressor-like DNA-binding domains"/>
    <property type="match status" value="1"/>
</dbReference>
<evidence type="ECO:0000313" key="7">
    <source>
        <dbReference type="Proteomes" id="UP000051783"/>
    </source>
</evidence>
<dbReference type="CDD" id="cd00093">
    <property type="entry name" value="HTH_XRE"/>
    <property type="match status" value="1"/>
</dbReference>
<dbReference type="EMBL" id="JQCL01000035">
    <property type="protein sequence ID" value="KRO13816.1"/>
    <property type="molecule type" value="Genomic_DNA"/>
</dbReference>
<dbReference type="SUPFAM" id="SSF47413">
    <property type="entry name" value="lambda repressor-like DNA-binding domains"/>
    <property type="match status" value="1"/>
</dbReference>
<dbReference type="AlphaFoldDB" id="A0A0R2MJD2"/>
<dbReference type="PATRIC" id="fig|942150.3.peg.2029"/>
<keyword evidence="3" id="KW-0804">Transcription</keyword>
<dbReference type="STRING" id="942150.IV64_GL001953"/>
<dbReference type="GO" id="GO:0003677">
    <property type="term" value="F:DNA binding"/>
    <property type="evidence" value="ECO:0007669"/>
    <property type="project" value="UniProtKB-KW"/>
</dbReference>
<name>A0A0R2MJD2_9LACO</name>
<proteinExistence type="predicted"/>
<protein>
    <submittedName>
        <fullName evidence="6">Transcription regulator</fullName>
    </submittedName>
</protein>
<gene>
    <name evidence="6" type="ORF">IV64_GL001953</name>
</gene>
<keyword evidence="7" id="KW-1185">Reference proteome</keyword>
<dbReference type="Proteomes" id="UP000051783">
    <property type="component" value="Unassembled WGS sequence"/>
</dbReference>
<dbReference type="RefSeq" id="WP_057705727.1">
    <property type="nucleotide sequence ID" value="NZ_JQCL01000035.1"/>
</dbReference>
<evidence type="ECO:0000256" key="2">
    <source>
        <dbReference type="ARBA" id="ARBA00023125"/>
    </source>
</evidence>
<evidence type="ECO:0000256" key="4">
    <source>
        <dbReference type="SAM" id="MobiDB-lite"/>
    </source>
</evidence>
<feature type="compositionally biased region" description="Basic residues" evidence="4">
    <location>
        <begin position="119"/>
        <end position="134"/>
    </location>
</feature>
<feature type="domain" description="HTH cro/C1-type" evidence="5">
    <location>
        <begin position="8"/>
        <end position="62"/>
    </location>
</feature>
<dbReference type="PANTHER" id="PTHR40661">
    <property type="match status" value="1"/>
</dbReference>
<evidence type="ECO:0000256" key="1">
    <source>
        <dbReference type="ARBA" id="ARBA00023015"/>
    </source>
</evidence>
<dbReference type="PROSITE" id="PS50943">
    <property type="entry name" value="HTH_CROC1"/>
    <property type="match status" value="1"/>
</dbReference>
<reference evidence="6 7" key="1">
    <citation type="journal article" date="2015" name="Genome Announc.">
        <title>Expanding the biotechnology potential of lactobacilli through comparative genomics of 213 strains and associated genera.</title>
        <authorList>
            <person name="Sun Z."/>
            <person name="Harris H.M."/>
            <person name="McCann A."/>
            <person name="Guo C."/>
            <person name="Argimon S."/>
            <person name="Zhang W."/>
            <person name="Yang X."/>
            <person name="Jeffery I.B."/>
            <person name="Cooney J.C."/>
            <person name="Kagawa T.F."/>
            <person name="Liu W."/>
            <person name="Song Y."/>
            <person name="Salvetti E."/>
            <person name="Wrobel A."/>
            <person name="Rasinkangas P."/>
            <person name="Parkhill J."/>
            <person name="Rea M.C."/>
            <person name="O'Sullivan O."/>
            <person name="Ritari J."/>
            <person name="Douillard F.P."/>
            <person name="Paul Ross R."/>
            <person name="Yang R."/>
            <person name="Briner A.E."/>
            <person name="Felis G.E."/>
            <person name="de Vos W.M."/>
            <person name="Barrangou R."/>
            <person name="Klaenhammer T.R."/>
            <person name="Caufield P.W."/>
            <person name="Cui Y."/>
            <person name="Zhang H."/>
            <person name="O'Toole P.W."/>
        </authorList>
    </citation>
    <scope>NUCLEOTIDE SEQUENCE [LARGE SCALE GENOMIC DNA]</scope>
    <source>
        <strain evidence="6 7">LMG 26013</strain>
    </source>
</reference>
<dbReference type="SMART" id="SM00530">
    <property type="entry name" value="HTH_XRE"/>
    <property type="match status" value="1"/>
</dbReference>